<organism evidence="1 2">
    <name type="scientific">Pseudoalteromonas piscicida</name>
    <dbReference type="NCBI Taxonomy" id="43662"/>
    <lineage>
        <taxon>Bacteria</taxon>
        <taxon>Pseudomonadati</taxon>
        <taxon>Pseudomonadota</taxon>
        <taxon>Gammaproteobacteria</taxon>
        <taxon>Alteromonadales</taxon>
        <taxon>Pseudoalteromonadaceae</taxon>
        <taxon>Pseudoalteromonas</taxon>
    </lineage>
</organism>
<evidence type="ECO:0000313" key="2">
    <source>
        <dbReference type="Proteomes" id="UP000228621"/>
    </source>
</evidence>
<name>A0A2A5JJV1_PSEO7</name>
<keyword evidence="2" id="KW-1185">Reference proteome</keyword>
<dbReference type="AlphaFoldDB" id="A0A2A5JJV1"/>
<gene>
    <name evidence="1" type="ORF">CEX98_22450</name>
</gene>
<protein>
    <submittedName>
        <fullName evidence="1">Uncharacterized protein</fullName>
    </submittedName>
</protein>
<accession>A0A2A5JJV1</accession>
<dbReference type="Proteomes" id="UP000228621">
    <property type="component" value="Unassembled WGS sequence"/>
</dbReference>
<sequence>MIVINAIELPHAVWTDEHDYQAVAEQTELALNGASHIEKTLLPGRPITIESVLETASAYIALFDHSRTTLTAFDISIRGTVYTVVWDHSQKPCTGSAVSYYSDAAPDFFENITLRLKVV</sequence>
<reference evidence="2" key="1">
    <citation type="journal article" date="2019" name="Genome Announc.">
        <title>Draft Genome Sequence of Pseudoalteromonas piscicida Strain 36Y ROTHPW, an Hypersaline Seawater Isolate from the South Coast of Sonora, Mexico.</title>
        <authorList>
            <person name="Sanchez-Diaz R."/>
            <person name="Molina-Garza Z.J."/>
            <person name="Cruz-Suarez L.E."/>
            <person name="Selvin J."/>
            <person name="Kiran G.S."/>
            <person name="Ibarra-Gamez J.C."/>
            <person name="Gomez-Gil B."/>
            <person name="Galaviz-Silva L."/>
        </authorList>
    </citation>
    <scope>NUCLEOTIDE SEQUENCE [LARGE SCALE GENOMIC DNA]</scope>
    <source>
        <strain evidence="2">36Y_RITHPW</strain>
    </source>
</reference>
<dbReference type="EMBL" id="NKHF01000208">
    <property type="protein sequence ID" value="PCK29491.1"/>
    <property type="molecule type" value="Genomic_DNA"/>
</dbReference>
<proteinExistence type="predicted"/>
<comment type="caution">
    <text evidence="1">The sequence shown here is derived from an EMBL/GenBank/DDBJ whole genome shotgun (WGS) entry which is preliminary data.</text>
</comment>
<dbReference type="RefSeq" id="WP_099644155.1">
    <property type="nucleotide sequence ID" value="NZ_NKHF01000208.1"/>
</dbReference>
<evidence type="ECO:0000313" key="1">
    <source>
        <dbReference type="EMBL" id="PCK29491.1"/>
    </source>
</evidence>
<dbReference type="OrthoDB" id="5432576at2"/>